<organism evidence="2 3">
    <name type="scientific">Rubripirellula reticaptiva</name>
    <dbReference type="NCBI Taxonomy" id="2528013"/>
    <lineage>
        <taxon>Bacteria</taxon>
        <taxon>Pseudomonadati</taxon>
        <taxon>Planctomycetota</taxon>
        <taxon>Planctomycetia</taxon>
        <taxon>Pirellulales</taxon>
        <taxon>Pirellulaceae</taxon>
        <taxon>Rubripirellula</taxon>
    </lineage>
</organism>
<evidence type="ECO:0000313" key="2">
    <source>
        <dbReference type="EMBL" id="TWU57348.1"/>
    </source>
</evidence>
<proteinExistence type="predicted"/>
<dbReference type="AlphaFoldDB" id="A0A5C6F7I7"/>
<sequence>MIAKDTARRIGAVTGLVLGWALMRFLGYSGVMPAAIFGASFCVVGAIAGEQWHGRKRL</sequence>
<gene>
    <name evidence="2" type="ORF">Poly59_02550</name>
</gene>
<keyword evidence="3" id="KW-1185">Reference proteome</keyword>
<evidence type="ECO:0000313" key="3">
    <source>
        <dbReference type="Proteomes" id="UP000317977"/>
    </source>
</evidence>
<feature type="transmembrane region" description="Helical" evidence="1">
    <location>
        <begin position="25"/>
        <end position="48"/>
    </location>
</feature>
<name>A0A5C6F7I7_9BACT</name>
<comment type="caution">
    <text evidence="2">The sequence shown here is derived from an EMBL/GenBank/DDBJ whole genome shotgun (WGS) entry which is preliminary data.</text>
</comment>
<accession>A0A5C6F7I7</accession>
<keyword evidence="1" id="KW-0472">Membrane</keyword>
<dbReference type="EMBL" id="SJPX01000001">
    <property type="protein sequence ID" value="TWU57348.1"/>
    <property type="molecule type" value="Genomic_DNA"/>
</dbReference>
<keyword evidence="1" id="KW-1133">Transmembrane helix</keyword>
<evidence type="ECO:0000256" key="1">
    <source>
        <dbReference type="SAM" id="Phobius"/>
    </source>
</evidence>
<protein>
    <submittedName>
        <fullName evidence="2">Uncharacterized protein</fullName>
    </submittedName>
</protein>
<dbReference type="Proteomes" id="UP000317977">
    <property type="component" value="Unassembled WGS sequence"/>
</dbReference>
<keyword evidence="1" id="KW-0812">Transmembrane</keyword>
<reference evidence="2 3" key="1">
    <citation type="submission" date="2019-02" db="EMBL/GenBank/DDBJ databases">
        <title>Deep-cultivation of Planctomycetes and their phenomic and genomic characterization uncovers novel biology.</title>
        <authorList>
            <person name="Wiegand S."/>
            <person name="Jogler M."/>
            <person name="Boedeker C."/>
            <person name="Pinto D."/>
            <person name="Vollmers J."/>
            <person name="Rivas-Marin E."/>
            <person name="Kohn T."/>
            <person name="Peeters S.H."/>
            <person name="Heuer A."/>
            <person name="Rast P."/>
            <person name="Oberbeckmann S."/>
            <person name="Bunk B."/>
            <person name="Jeske O."/>
            <person name="Meyerdierks A."/>
            <person name="Storesund J.E."/>
            <person name="Kallscheuer N."/>
            <person name="Luecker S."/>
            <person name="Lage O.M."/>
            <person name="Pohl T."/>
            <person name="Merkel B.J."/>
            <person name="Hornburger P."/>
            <person name="Mueller R.-W."/>
            <person name="Bruemmer F."/>
            <person name="Labrenz M."/>
            <person name="Spormann A.M."/>
            <person name="Op Den Camp H."/>
            <person name="Overmann J."/>
            <person name="Amann R."/>
            <person name="Jetten M.S.M."/>
            <person name="Mascher T."/>
            <person name="Medema M.H."/>
            <person name="Devos D.P."/>
            <person name="Kaster A.-K."/>
            <person name="Ovreas L."/>
            <person name="Rohde M."/>
            <person name="Galperin M.Y."/>
            <person name="Jogler C."/>
        </authorList>
    </citation>
    <scope>NUCLEOTIDE SEQUENCE [LARGE SCALE GENOMIC DNA]</scope>
    <source>
        <strain evidence="2 3">Poly59</strain>
    </source>
</reference>